<dbReference type="Proteomes" id="UP000799770">
    <property type="component" value="Unassembled WGS sequence"/>
</dbReference>
<feature type="region of interest" description="Disordered" evidence="1">
    <location>
        <begin position="465"/>
        <end position="484"/>
    </location>
</feature>
<dbReference type="InterPro" id="IPR052895">
    <property type="entry name" value="HetReg/Transcr_Mod"/>
</dbReference>
<gene>
    <name evidence="3" type="ORF">BDV96DRAFT_647744</name>
</gene>
<proteinExistence type="predicted"/>
<dbReference type="AlphaFoldDB" id="A0A6A5Z7A2"/>
<reference evidence="3" key="1">
    <citation type="journal article" date="2020" name="Stud. Mycol.">
        <title>101 Dothideomycetes genomes: a test case for predicting lifestyles and emergence of pathogens.</title>
        <authorList>
            <person name="Haridas S."/>
            <person name="Albert R."/>
            <person name="Binder M."/>
            <person name="Bloem J."/>
            <person name="Labutti K."/>
            <person name="Salamov A."/>
            <person name="Andreopoulos B."/>
            <person name="Baker S."/>
            <person name="Barry K."/>
            <person name="Bills G."/>
            <person name="Bluhm B."/>
            <person name="Cannon C."/>
            <person name="Castanera R."/>
            <person name="Culley D."/>
            <person name="Daum C."/>
            <person name="Ezra D."/>
            <person name="Gonzalez J."/>
            <person name="Henrissat B."/>
            <person name="Kuo A."/>
            <person name="Liang C."/>
            <person name="Lipzen A."/>
            <person name="Lutzoni F."/>
            <person name="Magnuson J."/>
            <person name="Mondo S."/>
            <person name="Nolan M."/>
            <person name="Ohm R."/>
            <person name="Pangilinan J."/>
            <person name="Park H.-J."/>
            <person name="Ramirez L."/>
            <person name="Alfaro M."/>
            <person name="Sun H."/>
            <person name="Tritt A."/>
            <person name="Yoshinaga Y."/>
            <person name="Zwiers L.-H."/>
            <person name="Turgeon B."/>
            <person name="Goodwin S."/>
            <person name="Spatafora J."/>
            <person name="Crous P."/>
            <person name="Grigoriev I."/>
        </authorList>
    </citation>
    <scope>NUCLEOTIDE SEQUENCE</scope>
    <source>
        <strain evidence="3">CBS 627.86</strain>
    </source>
</reference>
<dbReference type="OrthoDB" id="2157530at2759"/>
<dbReference type="Pfam" id="PF26639">
    <property type="entry name" value="Het-6_barrel"/>
    <property type="match status" value="1"/>
</dbReference>
<feature type="domain" description="Heterokaryon incompatibility" evidence="2">
    <location>
        <begin position="110"/>
        <end position="258"/>
    </location>
</feature>
<accession>A0A6A5Z7A2</accession>
<protein>
    <submittedName>
        <fullName evidence="3">Heterokaryon incompatibility protein-domain-containing protein</fullName>
    </submittedName>
</protein>
<keyword evidence="4" id="KW-1185">Reference proteome</keyword>
<dbReference type="InterPro" id="IPR010730">
    <property type="entry name" value="HET"/>
</dbReference>
<name>A0A6A5Z7A2_9PLEO</name>
<dbReference type="EMBL" id="ML977326">
    <property type="protein sequence ID" value="KAF2114278.1"/>
    <property type="molecule type" value="Genomic_DNA"/>
</dbReference>
<sequence length="690" mass="78356">MGNYPYQPIKVESETRLLKLAPKASPDDTTIICTLVHVDLDAPPPFEALSYVWKNSIIGPLNDADPDMETYAWPMALGIGPPTRVIKASFRELSTHPELQSALWMTGFPRQKETIIIDGAKVEVGGELYTALKRLRPLWTDTDYGNGICVWIDALCINQNDIEERSKHVKQMGKIYSKAKKVRIWLGEEATDADRLAFEALDQLGGFFSELHDSGSMSNDSTVRQRFGMSERIQQLNWNCLSSLLNRAWFRRTWVIQEIALASSATMHLGRYNCDWGILSGIIHLLRSLDLDQNLWAYTEFTADVTLGLMNTLRSAEEHGKRLPLLTILQDSRSFNCTVEHDKVYSIINLAEDARLYPAPDYALSAEDVFKEFVMTQIHQTSSLNILYHCSKPSTASKLVLPSWVPDWTKECHHTPLYLSSLQCKNIGLSAPSFRFSTNPDTLIVRGRIKDTIQNVDHIRNIPRNPRKEAEPIGTVPDPHTGDDTKLWAGPDLNAEKHKDWILEHMQNLRDWVANVMSIAFPDQVISPEVFEALWRTFVCNQTLEGEIPPQAWGIQFSRFVSGTHRLDDDDGAWMEGVLRRPRELSRTWDLTERFETQYKQGLVDYMEFVKTNGMWCYNRRFFKTKHGDFGWGPSGVMEGDVLANINGMGFPLMLRPVSMGYEVIGDCYVHGIMLGEGVGIDEAGDIHLI</sequence>
<dbReference type="PANTHER" id="PTHR24148">
    <property type="entry name" value="ANKYRIN REPEAT DOMAIN-CONTAINING PROTEIN 39 HOMOLOG-RELATED"/>
    <property type="match status" value="1"/>
</dbReference>
<evidence type="ECO:0000313" key="3">
    <source>
        <dbReference type="EMBL" id="KAF2114278.1"/>
    </source>
</evidence>
<evidence type="ECO:0000256" key="1">
    <source>
        <dbReference type="SAM" id="MobiDB-lite"/>
    </source>
</evidence>
<dbReference type="PANTHER" id="PTHR24148:SF64">
    <property type="entry name" value="HETEROKARYON INCOMPATIBILITY DOMAIN-CONTAINING PROTEIN"/>
    <property type="match status" value="1"/>
</dbReference>
<organism evidence="3 4">
    <name type="scientific">Lophiotrema nucula</name>
    <dbReference type="NCBI Taxonomy" id="690887"/>
    <lineage>
        <taxon>Eukaryota</taxon>
        <taxon>Fungi</taxon>
        <taxon>Dikarya</taxon>
        <taxon>Ascomycota</taxon>
        <taxon>Pezizomycotina</taxon>
        <taxon>Dothideomycetes</taxon>
        <taxon>Pleosporomycetidae</taxon>
        <taxon>Pleosporales</taxon>
        <taxon>Lophiotremataceae</taxon>
        <taxon>Lophiotrema</taxon>
    </lineage>
</organism>
<evidence type="ECO:0000259" key="2">
    <source>
        <dbReference type="Pfam" id="PF06985"/>
    </source>
</evidence>
<dbReference type="Pfam" id="PF06985">
    <property type="entry name" value="HET"/>
    <property type="match status" value="1"/>
</dbReference>
<evidence type="ECO:0000313" key="4">
    <source>
        <dbReference type="Proteomes" id="UP000799770"/>
    </source>
</evidence>